<comment type="caution">
    <text evidence="8">The sequence shown here is derived from an EMBL/GenBank/DDBJ whole genome shotgun (WGS) entry which is preliminary data.</text>
</comment>
<proteinExistence type="predicted"/>
<feature type="region of interest" description="Disordered" evidence="5">
    <location>
        <begin position="186"/>
        <end position="242"/>
    </location>
</feature>
<evidence type="ECO:0000256" key="6">
    <source>
        <dbReference type="SAM" id="Phobius"/>
    </source>
</evidence>
<keyword evidence="2 6" id="KW-0812">Transmembrane</keyword>
<feature type="region of interest" description="Disordered" evidence="5">
    <location>
        <begin position="1038"/>
        <end position="1071"/>
    </location>
</feature>
<dbReference type="CDD" id="cd00056">
    <property type="entry name" value="ENDO3c"/>
    <property type="match status" value="1"/>
</dbReference>
<feature type="compositionally biased region" description="Polar residues" evidence="5">
    <location>
        <begin position="973"/>
        <end position="983"/>
    </location>
</feature>
<feature type="region of interest" description="Disordered" evidence="5">
    <location>
        <begin position="1168"/>
        <end position="1294"/>
    </location>
</feature>
<dbReference type="PANTHER" id="PTHR47203:SF1">
    <property type="entry name" value="HYPOTHETICAL BASE EXCISION DNA REPAIR PROTEIN (EUROFUNG)"/>
    <property type="match status" value="1"/>
</dbReference>
<dbReference type="InterPro" id="IPR049453">
    <property type="entry name" value="Memb_transporter_dom"/>
</dbReference>
<feature type="transmembrane region" description="Helical" evidence="6">
    <location>
        <begin position="1568"/>
        <end position="1591"/>
    </location>
</feature>
<dbReference type="GO" id="GO:0003824">
    <property type="term" value="F:catalytic activity"/>
    <property type="evidence" value="ECO:0007669"/>
    <property type="project" value="InterPro"/>
</dbReference>
<evidence type="ECO:0000256" key="4">
    <source>
        <dbReference type="ARBA" id="ARBA00023136"/>
    </source>
</evidence>
<accession>A0AAW1T084</accession>
<evidence type="ECO:0000256" key="5">
    <source>
        <dbReference type="SAM" id="MobiDB-lite"/>
    </source>
</evidence>
<feature type="transmembrane region" description="Helical" evidence="6">
    <location>
        <begin position="397"/>
        <end position="417"/>
    </location>
</feature>
<feature type="compositionally biased region" description="Polar residues" evidence="5">
    <location>
        <begin position="805"/>
        <end position="818"/>
    </location>
</feature>
<feature type="transmembrane region" description="Helical" evidence="6">
    <location>
        <begin position="452"/>
        <end position="475"/>
    </location>
</feature>
<feature type="transmembrane region" description="Helical" evidence="6">
    <location>
        <begin position="1462"/>
        <end position="1479"/>
    </location>
</feature>
<evidence type="ECO:0000256" key="1">
    <source>
        <dbReference type="ARBA" id="ARBA00004141"/>
    </source>
</evidence>
<feature type="compositionally biased region" description="Polar residues" evidence="5">
    <location>
        <begin position="186"/>
        <end position="199"/>
    </location>
</feature>
<feature type="transmembrane region" description="Helical" evidence="6">
    <location>
        <begin position="1438"/>
        <end position="1456"/>
    </location>
</feature>
<feature type="region of interest" description="Disordered" evidence="5">
    <location>
        <begin position="1087"/>
        <end position="1150"/>
    </location>
</feature>
<feature type="compositionally biased region" description="Polar residues" evidence="5">
    <location>
        <begin position="1105"/>
        <end position="1126"/>
    </location>
</feature>
<feature type="region of interest" description="Disordered" evidence="5">
    <location>
        <begin position="764"/>
        <end position="842"/>
    </location>
</feature>
<dbReference type="InterPro" id="IPR003265">
    <property type="entry name" value="HhH-GPD_domain"/>
</dbReference>
<feature type="transmembrane region" description="Helical" evidence="6">
    <location>
        <begin position="1511"/>
        <end position="1530"/>
    </location>
</feature>
<feature type="domain" description="HhH-GPD" evidence="7">
    <location>
        <begin position="5"/>
        <end position="162"/>
    </location>
</feature>
<gene>
    <name evidence="8" type="ORF">WJX84_000490</name>
</gene>
<feature type="compositionally biased region" description="Basic and acidic residues" evidence="5">
    <location>
        <begin position="1210"/>
        <end position="1219"/>
    </location>
</feature>
<keyword evidence="4 6" id="KW-0472">Membrane</keyword>
<feature type="transmembrane region" description="Helical" evidence="6">
    <location>
        <begin position="424"/>
        <end position="446"/>
    </location>
</feature>
<dbReference type="Proteomes" id="UP001485043">
    <property type="component" value="Unassembled WGS sequence"/>
</dbReference>
<dbReference type="InterPro" id="IPR011257">
    <property type="entry name" value="DNA_glycosylase"/>
</dbReference>
<dbReference type="Pfam" id="PF13515">
    <property type="entry name" value="FUSC_2"/>
    <property type="match status" value="1"/>
</dbReference>
<feature type="compositionally biased region" description="Polar residues" evidence="5">
    <location>
        <begin position="1283"/>
        <end position="1292"/>
    </location>
</feature>
<name>A0AAW1T084_9CHLO</name>
<feature type="compositionally biased region" description="Polar residues" evidence="5">
    <location>
        <begin position="1179"/>
        <end position="1190"/>
    </location>
</feature>
<feature type="transmembrane region" description="Helical" evidence="6">
    <location>
        <begin position="316"/>
        <end position="334"/>
    </location>
</feature>
<evidence type="ECO:0000313" key="9">
    <source>
        <dbReference type="Proteomes" id="UP001485043"/>
    </source>
</evidence>
<dbReference type="GO" id="GO:0006284">
    <property type="term" value="P:base-excision repair"/>
    <property type="evidence" value="ECO:0007669"/>
    <property type="project" value="InterPro"/>
</dbReference>
<dbReference type="EMBL" id="JALJOV010000619">
    <property type="protein sequence ID" value="KAK9862353.1"/>
    <property type="molecule type" value="Genomic_DNA"/>
</dbReference>
<reference evidence="8 9" key="1">
    <citation type="journal article" date="2024" name="Nat. Commun.">
        <title>Phylogenomics reveals the evolutionary origins of lichenization in chlorophyte algae.</title>
        <authorList>
            <person name="Puginier C."/>
            <person name="Libourel C."/>
            <person name="Otte J."/>
            <person name="Skaloud P."/>
            <person name="Haon M."/>
            <person name="Grisel S."/>
            <person name="Petersen M."/>
            <person name="Berrin J.G."/>
            <person name="Delaux P.M."/>
            <person name="Dal Grande F."/>
            <person name="Keller J."/>
        </authorList>
    </citation>
    <scope>NUCLEOTIDE SEQUENCE [LARGE SCALE GENOMIC DNA]</scope>
    <source>
        <strain evidence="8 9">SAG 2523</strain>
    </source>
</reference>
<feature type="non-terminal residue" evidence="8">
    <location>
        <position position="1"/>
    </location>
</feature>
<feature type="transmembrane region" description="Helical" evidence="6">
    <location>
        <begin position="369"/>
        <end position="391"/>
    </location>
</feature>
<feature type="compositionally biased region" description="Polar residues" evidence="5">
    <location>
        <begin position="828"/>
        <end position="838"/>
    </location>
</feature>
<dbReference type="PANTHER" id="PTHR47203">
    <property type="match status" value="1"/>
</dbReference>
<organism evidence="8 9">
    <name type="scientific">Apatococcus fuscideae</name>
    <dbReference type="NCBI Taxonomy" id="2026836"/>
    <lineage>
        <taxon>Eukaryota</taxon>
        <taxon>Viridiplantae</taxon>
        <taxon>Chlorophyta</taxon>
        <taxon>core chlorophytes</taxon>
        <taxon>Trebouxiophyceae</taxon>
        <taxon>Chlorellales</taxon>
        <taxon>Chlorellaceae</taxon>
        <taxon>Apatococcus</taxon>
    </lineage>
</organism>
<evidence type="ECO:0000256" key="3">
    <source>
        <dbReference type="ARBA" id="ARBA00022989"/>
    </source>
</evidence>
<keyword evidence="9" id="KW-1185">Reference proteome</keyword>
<dbReference type="Pfam" id="PF00730">
    <property type="entry name" value="HhH-GPD"/>
    <property type="match status" value="1"/>
</dbReference>
<feature type="region of interest" description="Disordered" evidence="5">
    <location>
        <begin position="1795"/>
        <end position="1822"/>
    </location>
</feature>
<feature type="transmembrane region" description="Helical" evidence="6">
    <location>
        <begin position="1486"/>
        <end position="1505"/>
    </location>
</feature>
<evidence type="ECO:0000256" key="2">
    <source>
        <dbReference type="ARBA" id="ARBA00022692"/>
    </source>
</evidence>
<feature type="region of interest" description="Disordered" evidence="5">
    <location>
        <begin position="268"/>
        <end position="292"/>
    </location>
</feature>
<feature type="transmembrane region" description="Helical" evidence="6">
    <location>
        <begin position="1537"/>
        <end position="1556"/>
    </location>
</feature>
<feature type="region of interest" description="Disordered" evidence="5">
    <location>
        <begin position="956"/>
        <end position="1023"/>
    </location>
</feature>
<sequence length="1855" mass="201403">ARTILSQNTTDTTSNRAFTSLKAAFPTWDDVRTAAPGGVEESIRVGGLAEIKTQRLKAILNTLVEERGEASMEYIRAMNDGEIKEELMRFKGVGKKTVACVLMFCLHRHEFPVDTHVWRIAKRLGWVPAKASRDEAYEHLNMRVPDDIKYDLHVLLVGHETEAHPHVESNAPYPHQQYRLQAQLPANTNSAEQSTSMTGAQEGLWQPRDAIPTGDMVHDEQRAQEPPLPSNIQPAQGSSRAGHMTVPVARDGTSQQSLSAGPHALFQVDPPEDDGKGNTHKAGGMSSRPTRQFPWRPGPIGRVLEALRRFLLSGEFQQMLQLAAGQFLLALFVFVRPMTYYESCLAVIFFVAAMLLIGRQQNVGSRLQASANIIGWYWPGLALGGGVVSLARALHHIVYPLWLVIFCILALIPLSIVRVYNLGLGIISSLAFGIIVLLGESLWPAYTLWRMGVTNILFVGLCASAGTLFAGLFVLPTLARDEMRDEVETLMRGIGHSLSGYASHMFVPDQPPAKPIPADTTASRRKLMMARMQEEITSDEQYSKVVWESSDPKLIMPPRHAGLPFSPDITGLRPQLQRARMLLGDAGFEPPWLSWQQVPLDKWKVVLDKLDRLVIQVAALESVLEGPEPLLSEKDVEEALGHSIIPIFRLIYAQLAGSLAALAKAVHADLHCSRKMDRLQMLFEPSWGILELELASVMHSTIKSYGALYSGQDPADLYTPVPTVRAVMYVQTLTSSIMEAVAESEAAIVAALSHRYTLKHVTTTEERVEQDMTASMRHRVQRPVHEANAVDQEDDDRGPHDSPPASRQSPATWQQQGQPEVADDSPAASRQSSATWQRQGRPGFVAGLVGSWERRASGAEYVQPPGEPATGLVPPSRQLMQSANMETYSTIEPMIPSRNLAGSDHLDTHADILASQDISPSIMASKLTSTGEMAGFSEAEDGLPELLDSQAQDALLQTQHADASSEDEDVPDTGTTSQPQNELPLSCHATALSEAEQDDSPVGPHRHRDGQAQHGIPQAHRGDAVGWAGDGLLGGLGMPAAGGSQHGSLHGRDHSAAGQPENGFLSPVSRQAASVAHSSSLLGRNLSAASQPEDDLPSGVDGGAASTSRSSSLPRPYQTAASQSEDGSPHRLGGGTVSAAHGSSLHGPAHGVTSKLADGCPSGLGRDAVCTAQPRSPHGANTSSPSQPQYSLPGGLFVSGAGNTQATFMHRPDVGDASKAHSSTLHRQETGVAAEDDMPNGHGGADAWEADHDLPHGPQAGPGSQALDALQHGHNGAGHSPGPNISRQNASWDGQHELHVSIESDPEGRMVRQSQNAPVSLRRNLGERPLWKLPLSHFADLEDLACRLRSRTPTSRRLARHEIREQKAAPGDSATEKWKRLLWPQIAWTVPLLEALCASIMLPIFKDVGKRCMASCKSRKALASNTWQNRYFQFGIKYWLAYSLSLAVIIPLQYISTGFVSWSPYYVMITVVVVLCEKVEVTLLKGIIRIITTIIGCVIGYLFMLRSNLATNPYGLMALLCVVTFLSGYFSLGPFKYAVFLLLITSNALVLCQYQPVPGHTGTVLSFYSRIVDIVVGVVYCLLLDLIWPWYTSSAALEGMGGTFKRCMSLIGTFNMRFIEELQVADVPQDERSGSKGIAETGPLTLGGGIYSPLGGVQLMLILNSVIWKKALLGTPPIVHRTFASMRVLADRLTAAEIMMQQKPIITGRYTSAPYQRFMLPMEAELKEVGQAMLGLGDAVVAVLSERGSAREMAALQQAIDVVQDRRMHFRRKYLQLQHDLALAVVEEGGAEAMHGRNVQRPLPGGRDSPASHYSTEDDGAEPGRTMVAAFATPDDAHHLLLLLPASTQGYPADV</sequence>
<dbReference type="GO" id="GO:0016020">
    <property type="term" value="C:membrane"/>
    <property type="evidence" value="ECO:0007669"/>
    <property type="project" value="UniProtKB-SubCell"/>
</dbReference>
<evidence type="ECO:0000259" key="7">
    <source>
        <dbReference type="SMART" id="SM00478"/>
    </source>
</evidence>
<protein>
    <recommendedName>
        <fullName evidence="7">HhH-GPD domain-containing protein</fullName>
    </recommendedName>
</protein>
<feature type="compositionally biased region" description="Polar residues" evidence="5">
    <location>
        <begin position="230"/>
        <end position="239"/>
    </location>
</feature>
<dbReference type="SMART" id="SM00478">
    <property type="entry name" value="ENDO3c"/>
    <property type="match status" value="1"/>
</dbReference>
<comment type="subcellular location">
    <subcellularLocation>
        <location evidence="1">Membrane</location>
        <topology evidence="1">Multi-pass membrane protein</topology>
    </subcellularLocation>
</comment>
<dbReference type="SUPFAM" id="SSF48150">
    <property type="entry name" value="DNA-glycosylase"/>
    <property type="match status" value="1"/>
</dbReference>
<feature type="transmembrane region" description="Helical" evidence="6">
    <location>
        <begin position="340"/>
        <end position="357"/>
    </location>
</feature>
<dbReference type="Gene3D" id="1.10.340.30">
    <property type="entry name" value="Hypothetical protein, domain 2"/>
    <property type="match status" value="1"/>
</dbReference>
<evidence type="ECO:0000313" key="8">
    <source>
        <dbReference type="EMBL" id="KAK9862353.1"/>
    </source>
</evidence>
<keyword evidence="3 6" id="KW-1133">Transmembrane helix</keyword>